<feature type="chain" id="PRO_5046898690" evidence="1">
    <location>
        <begin position="21"/>
        <end position="62"/>
    </location>
</feature>
<dbReference type="EMBL" id="JAIFRO010000027">
    <property type="protein sequence ID" value="MBX4336624.1"/>
    <property type="molecule type" value="Genomic_DNA"/>
</dbReference>
<comment type="caution">
    <text evidence="2">The sequence shown here is derived from an EMBL/GenBank/DDBJ whole genome shotgun (WGS) entry which is preliminary data.</text>
</comment>
<protein>
    <submittedName>
        <fullName evidence="2">P-type conjugative transfer protein TrbG</fullName>
    </submittedName>
</protein>
<accession>A0ABS7IAM2</accession>
<sequence length="62" mass="7033">MLKKIIFISTVIFATSKALATDVSHDINFVSPQRVMLTDKEAWGIKLANQWKNNPKRPIYSG</sequence>
<keyword evidence="3" id="KW-1185">Reference proteome</keyword>
<organism evidence="2 3">
    <name type="scientific">Bartonella raoultii</name>
    <dbReference type="NCBI Taxonomy" id="1457020"/>
    <lineage>
        <taxon>Bacteria</taxon>
        <taxon>Pseudomonadati</taxon>
        <taxon>Pseudomonadota</taxon>
        <taxon>Alphaproteobacteria</taxon>
        <taxon>Hyphomicrobiales</taxon>
        <taxon>Bartonellaceae</taxon>
        <taxon>Bartonella</taxon>
    </lineage>
</organism>
<evidence type="ECO:0000256" key="1">
    <source>
        <dbReference type="SAM" id="SignalP"/>
    </source>
</evidence>
<reference evidence="2 3" key="1">
    <citation type="submission" date="2021-08" db="EMBL/GenBank/DDBJ databases">
        <title>Bartonella raoulti 094 sp. nov.</title>
        <authorList>
            <person name="Zgheib R."/>
            <person name="Hammoud A."/>
        </authorList>
    </citation>
    <scope>NUCLEOTIDE SEQUENCE [LARGE SCALE GENOMIC DNA]</scope>
    <source>
        <strain evidence="2 3">094</strain>
    </source>
</reference>
<gene>
    <name evidence="2" type="ORF">K3248_08550</name>
</gene>
<evidence type="ECO:0000313" key="2">
    <source>
        <dbReference type="EMBL" id="MBX4336624.1"/>
    </source>
</evidence>
<evidence type="ECO:0000313" key="3">
    <source>
        <dbReference type="Proteomes" id="UP000746918"/>
    </source>
</evidence>
<feature type="non-terminal residue" evidence="2">
    <location>
        <position position="62"/>
    </location>
</feature>
<proteinExistence type="predicted"/>
<feature type="signal peptide" evidence="1">
    <location>
        <begin position="1"/>
        <end position="20"/>
    </location>
</feature>
<keyword evidence="1" id="KW-0732">Signal</keyword>
<name>A0ABS7IAM2_9HYPH</name>
<dbReference type="Proteomes" id="UP000746918">
    <property type="component" value="Unassembled WGS sequence"/>
</dbReference>